<sequence>MNKRITLADIAARTGFSASTVSMVLNNRPGSRIPEATAERVRAIAEELGYAPDRTARGLRTGRSEALGFISDEVTITRYASAMVRGILDAAEACNHAVLMAETDNHPRRLENAIRLMRTRHIDGIIVGLMRARQVDLPAGLGGLPVIIVNGKVDGYHAVLPDEYQAGLDAVNYLVAHGHRRIAFIGRAAVHLDPRVSWTIGRRISGIDTGMANAGLSFVHEVEGSDWEPELGYRGAAEIFDRGDITAIITANDRIAFGVYGVAQARGLSIPDDMSVLSFDDEQLASYVRPQVTTMRLPYLDMGQIAAELLFKQIAGEWCPTDSAEETLVRMPLVERSSVADLG</sequence>
<dbReference type="EMBL" id="AP028056">
    <property type="protein sequence ID" value="BEH03104.1"/>
    <property type="molecule type" value="Genomic_DNA"/>
</dbReference>
<name>A0AAN0MI37_9ACTN</name>
<keyword evidence="3 6" id="KW-0238">DNA-binding</keyword>
<keyword evidence="7" id="KW-1185">Reference proteome</keyword>
<organism evidence="6 7">
    <name type="scientific">Brooklawnia propionicigenes</name>
    <dbReference type="NCBI Taxonomy" id="3041175"/>
    <lineage>
        <taxon>Bacteria</taxon>
        <taxon>Bacillati</taxon>
        <taxon>Actinomycetota</taxon>
        <taxon>Actinomycetes</taxon>
        <taxon>Propionibacteriales</taxon>
        <taxon>Propionibacteriaceae</taxon>
        <taxon>Brooklawnia</taxon>
    </lineage>
</organism>
<evidence type="ECO:0000256" key="4">
    <source>
        <dbReference type="ARBA" id="ARBA00023163"/>
    </source>
</evidence>
<dbReference type="SMART" id="SM00354">
    <property type="entry name" value="HTH_LACI"/>
    <property type="match status" value="1"/>
</dbReference>
<dbReference type="KEGG" id="broo:brsh051_23850"/>
<evidence type="ECO:0000313" key="7">
    <source>
        <dbReference type="Proteomes" id="UP001431656"/>
    </source>
</evidence>
<keyword evidence="2" id="KW-0805">Transcription regulation</keyword>
<dbReference type="RefSeq" id="WP_286265291.1">
    <property type="nucleotide sequence ID" value="NZ_AP028056.1"/>
</dbReference>
<evidence type="ECO:0000256" key="1">
    <source>
        <dbReference type="ARBA" id="ARBA00022491"/>
    </source>
</evidence>
<evidence type="ECO:0000256" key="3">
    <source>
        <dbReference type="ARBA" id="ARBA00023125"/>
    </source>
</evidence>
<dbReference type="Pfam" id="PF00356">
    <property type="entry name" value="LacI"/>
    <property type="match status" value="1"/>
</dbReference>
<evidence type="ECO:0000313" key="6">
    <source>
        <dbReference type="EMBL" id="BEH03104.1"/>
    </source>
</evidence>
<protein>
    <submittedName>
        <fullName evidence="6">LacI family DNA-binding transcriptional regulator</fullName>
    </submittedName>
</protein>
<dbReference type="GO" id="GO:0003700">
    <property type="term" value="F:DNA-binding transcription factor activity"/>
    <property type="evidence" value="ECO:0007669"/>
    <property type="project" value="TreeGrafter"/>
</dbReference>
<dbReference type="PANTHER" id="PTHR30146:SF148">
    <property type="entry name" value="HTH-TYPE TRANSCRIPTIONAL REPRESSOR PURR-RELATED"/>
    <property type="match status" value="1"/>
</dbReference>
<dbReference type="GO" id="GO:0000976">
    <property type="term" value="F:transcription cis-regulatory region binding"/>
    <property type="evidence" value="ECO:0007669"/>
    <property type="project" value="TreeGrafter"/>
</dbReference>
<proteinExistence type="predicted"/>
<dbReference type="InterPro" id="IPR010982">
    <property type="entry name" value="Lambda_DNA-bd_dom_sf"/>
</dbReference>
<dbReference type="PROSITE" id="PS50932">
    <property type="entry name" value="HTH_LACI_2"/>
    <property type="match status" value="1"/>
</dbReference>
<dbReference type="CDD" id="cd06288">
    <property type="entry name" value="PBP1_sucrose_transcription_regulator"/>
    <property type="match status" value="1"/>
</dbReference>
<dbReference type="Pfam" id="PF13377">
    <property type="entry name" value="Peripla_BP_3"/>
    <property type="match status" value="1"/>
</dbReference>
<dbReference type="InterPro" id="IPR028082">
    <property type="entry name" value="Peripla_BP_I"/>
</dbReference>
<dbReference type="Gene3D" id="1.10.260.40">
    <property type="entry name" value="lambda repressor-like DNA-binding domains"/>
    <property type="match status" value="1"/>
</dbReference>
<gene>
    <name evidence="6" type="ORF">brsh051_23850</name>
</gene>
<dbReference type="InterPro" id="IPR000843">
    <property type="entry name" value="HTH_LacI"/>
</dbReference>
<dbReference type="AlphaFoldDB" id="A0AAN0MI37"/>
<dbReference type="Proteomes" id="UP001431656">
    <property type="component" value="Chromosome"/>
</dbReference>
<keyword evidence="1" id="KW-0678">Repressor</keyword>
<reference evidence="6" key="1">
    <citation type="journal article" date="2024" name="Int. J. Syst. Evol. Microbiol.">
        <title>Brooklawnia propionicigenes sp. nov., a facultatively anaerobic, propionate-producing bacterium isolated from a methanogenic reactor treating waste from cattle farms.</title>
        <authorList>
            <person name="Akita Y."/>
            <person name="Ueki A."/>
            <person name="Tonouchi A."/>
            <person name="Sugawara Y."/>
            <person name="Honma S."/>
            <person name="Kaku N."/>
            <person name="Ueki K."/>
        </authorList>
    </citation>
    <scope>NUCLEOTIDE SEQUENCE</scope>
    <source>
        <strain evidence="6">SH051</strain>
    </source>
</reference>
<dbReference type="InterPro" id="IPR046335">
    <property type="entry name" value="LacI/GalR-like_sensor"/>
</dbReference>
<evidence type="ECO:0000259" key="5">
    <source>
        <dbReference type="PROSITE" id="PS50932"/>
    </source>
</evidence>
<evidence type="ECO:0000256" key="2">
    <source>
        <dbReference type="ARBA" id="ARBA00023015"/>
    </source>
</evidence>
<keyword evidence="4" id="KW-0804">Transcription</keyword>
<dbReference type="SUPFAM" id="SSF47413">
    <property type="entry name" value="lambda repressor-like DNA-binding domains"/>
    <property type="match status" value="1"/>
</dbReference>
<feature type="domain" description="HTH lacI-type" evidence="5">
    <location>
        <begin position="5"/>
        <end position="61"/>
    </location>
</feature>
<dbReference type="SUPFAM" id="SSF53822">
    <property type="entry name" value="Periplasmic binding protein-like I"/>
    <property type="match status" value="1"/>
</dbReference>
<dbReference type="CDD" id="cd01392">
    <property type="entry name" value="HTH_LacI"/>
    <property type="match status" value="1"/>
</dbReference>
<accession>A0AAN0MI37</accession>
<dbReference type="PANTHER" id="PTHR30146">
    <property type="entry name" value="LACI-RELATED TRANSCRIPTIONAL REPRESSOR"/>
    <property type="match status" value="1"/>
</dbReference>
<dbReference type="Gene3D" id="3.40.50.2300">
    <property type="match status" value="2"/>
</dbReference>